<keyword evidence="4" id="KW-0809">Transit peptide</keyword>
<keyword evidence="7" id="KW-0687">Ribonucleoprotein</keyword>
<dbReference type="Pfam" id="PF01084">
    <property type="entry name" value="Ribosomal_S18"/>
    <property type="match status" value="1"/>
</dbReference>
<dbReference type="SUPFAM" id="SSF46911">
    <property type="entry name" value="Ribosomal protein S18"/>
    <property type="match status" value="1"/>
</dbReference>
<keyword evidence="12" id="KW-1185">Reference proteome</keyword>
<accession>A0AAW2G5M6</accession>
<proteinExistence type="inferred from homology"/>
<evidence type="ECO:0000256" key="10">
    <source>
        <dbReference type="ARBA" id="ARBA00035515"/>
    </source>
</evidence>
<dbReference type="AlphaFoldDB" id="A0AAW2G5M6"/>
<organism evidence="11 12">
    <name type="scientific">Cardiocondyla obscurior</name>
    <dbReference type="NCBI Taxonomy" id="286306"/>
    <lineage>
        <taxon>Eukaryota</taxon>
        <taxon>Metazoa</taxon>
        <taxon>Ecdysozoa</taxon>
        <taxon>Arthropoda</taxon>
        <taxon>Hexapoda</taxon>
        <taxon>Insecta</taxon>
        <taxon>Pterygota</taxon>
        <taxon>Neoptera</taxon>
        <taxon>Endopterygota</taxon>
        <taxon>Hymenoptera</taxon>
        <taxon>Apocrita</taxon>
        <taxon>Aculeata</taxon>
        <taxon>Formicoidea</taxon>
        <taxon>Formicidae</taxon>
        <taxon>Myrmicinae</taxon>
        <taxon>Cardiocondyla</taxon>
    </lineage>
</organism>
<evidence type="ECO:0000256" key="5">
    <source>
        <dbReference type="ARBA" id="ARBA00022980"/>
    </source>
</evidence>
<evidence type="ECO:0000256" key="4">
    <source>
        <dbReference type="ARBA" id="ARBA00022946"/>
    </source>
</evidence>
<dbReference type="PANTHER" id="PTHR13329">
    <property type="entry name" value="MITOCHONDRIAL RIBOSOMAL PROTEIN S18B"/>
    <property type="match status" value="1"/>
</dbReference>
<gene>
    <name evidence="11" type="ORF">PUN28_006899</name>
</gene>
<evidence type="ECO:0000256" key="3">
    <source>
        <dbReference type="ARBA" id="ARBA00022553"/>
    </source>
</evidence>
<dbReference type="Proteomes" id="UP001430953">
    <property type="component" value="Unassembled WGS sequence"/>
</dbReference>
<evidence type="ECO:0000256" key="2">
    <source>
        <dbReference type="ARBA" id="ARBA00006136"/>
    </source>
</evidence>
<dbReference type="FunFam" id="4.10.640.10:FF:000008">
    <property type="entry name" value="28S ribosomal protein S18b, mitochondrial"/>
    <property type="match status" value="1"/>
</dbReference>
<comment type="subcellular location">
    <subcellularLocation>
        <location evidence="1">Mitochondrion</location>
    </subcellularLocation>
</comment>
<dbReference type="Gene3D" id="4.10.640.10">
    <property type="entry name" value="Ribosomal protein S18"/>
    <property type="match status" value="1"/>
</dbReference>
<sequence length="196" mass="22468">MSMLNMLHRAGILARTSLTYKLDSPRAVAFSLTHCSKEESANQNDNSSAETLDTPKVEARPVISVETSIEYMNSDAYKQTYGDEPVWKPYKRNHKGMFPPKKTRRTCIRGGNISTGNPCPICRDEYLVLDHRNIKLLDQFINKYNGEVLSYSKTNICQKRHKELLVALIKAKDCGTITFDLPIRQYDYSEWKPTNN</sequence>
<dbReference type="GO" id="GO:0003735">
    <property type="term" value="F:structural constituent of ribosome"/>
    <property type="evidence" value="ECO:0007669"/>
    <property type="project" value="InterPro"/>
</dbReference>
<name>A0AAW2G5M6_9HYME</name>
<protein>
    <recommendedName>
        <fullName evidence="9">Small ribosomal subunit protein mS40</fullName>
    </recommendedName>
    <alternativeName>
        <fullName evidence="8">28S ribosomal protein S18-2, mitochondrial</fullName>
    </alternativeName>
    <alternativeName>
        <fullName evidence="10">28S ribosomal protein S18b, mitochondrial</fullName>
    </alternativeName>
</protein>
<evidence type="ECO:0000256" key="8">
    <source>
        <dbReference type="ARBA" id="ARBA00032055"/>
    </source>
</evidence>
<keyword evidence="5" id="KW-0689">Ribosomal protein</keyword>
<dbReference type="PANTHER" id="PTHR13329:SF2">
    <property type="entry name" value="SMALL RIBOSOMAL SUBUNIT PROTEIN MS40"/>
    <property type="match status" value="1"/>
</dbReference>
<evidence type="ECO:0000313" key="12">
    <source>
        <dbReference type="Proteomes" id="UP001430953"/>
    </source>
</evidence>
<dbReference type="GO" id="GO:0005763">
    <property type="term" value="C:mitochondrial small ribosomal subunit"/>
    <property type="evidence" value="ECO:0007669"/>
    <property type="project" value="UniProtKB-ARBA"/>
</dbReference>
<dbReference type="GO" id="GO:0032543">
    <property type="term" value="P:mitochondrial translation"/>
    <property type="evidence" value="ECO:0007669"/>
    <property type="project" value="InterPro"/>
</dbReference>
<dbReference type="InterPro" id="IPR036870">
    <property type="entry name" value="Ribosomal_bS18_sf"/>
</dbReference>
<comment type="caution">
    <text evidence="11">The sequence shown here is derived from an EMBL/GenBank/DDBJ whole genome shotgun (WGS) entry which is preliminary data.</text>
</comment>
<evidence type="ECO:0000256" key="1">
    <source>
        <dbReference type="ARBA" id="ARBA00004173"/>
    </source>
</evidence>
<dbReference type="InterPro" id="IPR040054">
    <property type="entry name" value="MRPS18B"/>
</dbReference>
<evidence type="ECO:0000256" key="9">
    <source>
        <dbReference type="ARBA" id="ARBA00035130"/>
    </source>
</evidence>
<evidence type="ECO:0000313" key="11">
    <source>
        <dbReference type="EMBL" id="KAL0121740.1"/>
    </source>
</evidence>
<keyword evidence="3" id="KW-0597">Phosphoprotein</keyword>
<comment type="similarity">
    <text evidence="2">Belongs to the bacterial ribosomal protein bS18 family. Mitochondrion-specific ribosomal protein mS40 subfamily.</text>
</comment>
<dbReference type="InterPro" id="IPR001648">
    <property type="entry name" value="Ribosomal_bS18"/>
</dbReference>
<evidence type="ECO:0000256" key="6">
    <source>
        <dbReference type="ARBA" id="ARBA00023128"/>
    </source>
</evidence>
<keyword evidence="6" id="KW-0496">Mitochondrion</keyword>
<evidence type="ECO:0000256" key="7">
    <source>
        <dbReference type="ARBA" id="ARBA00023274"/>
    </source>
</evidence>
<dbReference type="EMBL" id="JADYXP020000006">
    <property type="protein sequence ID" value="KAL0121740.1"/>
    <property type="molecule type" value="Genomic_DNA"/>
</dbReference>
<reference evidence="11 12" key="1">
    <citation type="submission" date="2023-03" db="EMBL/GenBank/DDBJ databases">
        <title>High recombination rates correlate with genetic variation in Cardiocondyla obscurior ants.</title>
        <authorList>
            <person name="Errbii M."/>
        </authorList>
    </citation>
    <scope>NUCLEOTIDE SEQUENCE [LARGE SCALE GENOMIC DNA]</scope>
    <source>
        <strain evidence="11">Alpha-2009</strain>
        <tissue evidence="11">Whole body</tissue>
    </source>
</reference>